<dbReference type="Proteomes" id="UP000070121">
    <property type="component" value="Unassembled WGS sequence"/>
</dbReference>
<accession>A0A135TYP0</accession>
<evidence type="ECO:0000256" key="1">
    <source>
        <dbReference type="SAM" id="MobiDB-lite"/>
    </source>
</evidence>
<gene>
    <name evidence="2" type="ORF">CSAL01_01909</name>
</gene>
<evidence type="ECO:0000313" key="2">
    <source>
        <dbReference type="EMBL" id="KXH53261.1"/>
    </source>
</evidence>
<feature type="compositionally biased region" description="Polar residues" evidence="1">
    <location>
        <begin position="76"/>
        <end position="85"/>
    </location>
</feature>
<name>A0A135TYP0_9PEZI</name>
<dbReference type="EMBL" id="JFFI01001839">
    <property type="protein sequence ID" value="KXH53261.1"/>
    <property type="molecule type" value="Genomic_DNA"/>
</dbReference>
<protein>
    <submittedName>
        <fullName evidence="2">Uncharacterized protein</fullName>
    </submittedName>
</protein>
<sequence length="329" mass="37161">MGKAAEFRILLQLWPSTVASEHSNAHFQGFLVNGEDTTADHRTELGETLKDLDSRIQSAHPQEPPTTSHDPHHGASTAQPSTQVESSGTSRRSPTTPPTEISDSRARHGALSTGHLTCPFVGKFSSERLESCQRPNFKNPSDLKLHLWRFHVHKDDQEAIHDTGANPLRVDQAAHTKKFLNEFPLYRLRAEHWGGIVVILSPLNERRPRSSDERLERRSECNSEIEKFLFPDRQIELESHLDDTRAPINLGVEEDTTSFLSEPGETDLQPSNDENHSHLHHWPIDEYFRGKLLYAIGSGFDDPDDVQLADFDRLFAEMEEAQGEVTSVL</sequence>
<feature type="region of interest" description="Disordered" evidence="1">
    <location>
        <begin position="58"/>
        <end position="107"/>
    </location>
</feature>
<dbReference type="AlphaFoldDB" id="A0A135TYP0"/>
<keyword evidence="3" id="KW-1185">Reference proteome</keyword>
<evidence type="ECO:0000313" key="3">
    <source>
        <dbReference type="Proteomes" id="UP000070121"/>
    </source>
</evidence>
<feature type="compositionally biased region" description="Polar residues" evidence="1">
    <location>
        <begin position="58"/>
        <end position="68"/>
    </location>
</feature>
<proteinExistence type="predicted"/>
<comment type="caution">
    <text evidence="2">The sequence shown here is derived from an EMBL/GenBank/DDBJ whole genome shotgun (WGS) entry which is preliminary data.</text>
</comment>
<reference evidence="2 3" key="1">
    <citation type="submission" date="2014-02" db="EMBL/GenBank/DDBJ databases">
        <title>The genome sequence of Colletotrichum salicis CBS 607.94.</title>
        <authorList>
            <person name="Baroncelli R."/>
            <person name="Thon M.R."/>
        </authorList>
    </citation>
    <scope>NUCLEOTIDE SEQUENCE [LARGE SCALE GENOMIC DNA]</scope>
    <source>
        <strain evidence="2 3">CBS 607.94</strain>
    </source>
</reference>
<organism evidence="2 3">
    <name type="scientific">Colletotrichum salicis</name>
    <dbReference type="NCBI Taxonomy" id="1209931"/>
    <lineage>
        <taxon>Eukaryota</taxon>
        <taxon>Fungi</taxon>
        <taxon>Dikarya</taxon>
        <taxon>Ascomycota</taxon>
        <taxon>Pezizomycotina</taxon>
        <taxon>Sordariomycetes</taxon>
        <taxon>Hypocreomycetidae</taxon>
        <taxon>Glomerellales</taxon>
        <taxon>Glomerellaceae</taxon>
        <taxon>Colletotrichum</taxon>
        <taxon>Colletotrichum acutatum species complex</taxon>
    </lineage>
</organism>